<dbReference type="CDD" id="cd07709">
    <property type="entry name" value="flavodiiron_proteins_MBL-fold"/>
    <property type="match status" value="1"/>
</dbReference>
<dbReference type="InterPro" id="IPR001279">
    <property type="entry name" value="Metallo-B-lactamas"/>
</dbReference>
<gene>
    <name evidence="3" type="ORF">HNP65_000257</name>
</gene>
<dbReference type="Gene3D" id="3.60.15.10">
    <property type="entry name" value="Ribonuclease Z/Hydroxyacylglutathione hydrolase-like"/>
    <property type="match status" value="1"/>
</dbReference>
<evidence type="ECO:0000259" key="2">
    <source>
        <dbReference type="PROSITE" id="PS50902"/>
    </source>
</evidence>
<dbReference type="GO" id="GO:0009055">
    <property type="term" value="F:electron transfer activity"/>
    <property type="evidence" value="ECO:0007669"/>
    <property type="project" value="InterPro"/>
</dbReference>
<dbReference type="SUPFAM" id="SSF56281">
    <property type="entry name" value="Metallo-hydrolase/oxidoreductase"/>
    <property type="match status" value="1"/>
</dbReference>
<evidence type="ECO:0000256" key="1">
    <source>
        <dbReference type="ARBA" id="ARBA00007121"/>
    </source>
</evidence>
<comment type="similarity">
    <text evidence="1">In the N-terminal section; belongs to the zinc metallo-hydrolase group 3 family.</text>
</comment>
<proteinExistence type="inferred from homology"/>
<dbReference type="Pfam" id="PF19583">
    <property type="entry name" value="ODP"/>
    <property type="match status" value="1"/>
</dbReference>
<sequence>MVRKIVENVYFVGAIDWDRELFDELVPLPNGTTYNSYIIKGTEKIALIDTVEPRKEEEFMNNLKKLNIQKIDYVISNHAEQDHSGLIGKVVEKFGAKVVTNKKCADFLKTHIHIKGEDVITIEDGQELSLGDKTLKFIFTPWTHWPETMVTYLKEDKILFSCDLFGSHLATSEIEQVGDEKLLEMAKRYYAEIMMPFRVPMKKNIEKVEMLDIEKIAPSHGPVYKNPKLIIEAYKKWISNEVENEVVILYVSMHESTKKMVEYLSESLMDKGVKVKLHNIVNADIGEIAIDLVEASTVVIGTPMVLTGVHPIAAGAIYLVNALRPKTKYLAIVGSYGWGGKFIDEIKSMLSNLKAELLEPVTVKGLVDSEGYEKLEHLAKEIAERNLN</sequence>
<dbReference type="InterPro" id="IPR029039">
    <property type="entry name" value="Flavoprotein-like_sf"/>
</dbReference>
<dbReference type="InterPro" id="IPR036866">
    <property type="entry name" value="RibonucZ/Hydroxyglut_hydro"/>
</dbReference>
<dbReference type="GO" id="GO:0010181">
    <property type="term" value="F:FMN binding"/>
    <property type="evidence" value="ECO:0007669"/>
    <property type="project" value="InterPro"/>
</dbReference>
<dbReference type="PROSITE" id="PS50902">
    <property type="entry name" value="FLAVODOXIN_LIKE"/>
    <property type="match status" value="1"/>
</dbReference>
<accession>A0A841GIK4</accession>
<protein>
    <submittedName>
        <fullName evidence="3">Flavorubredoxin</fullName>
    </submittedName>
</protein>
<dbReference type="EMBL" id="JACHEX010000001">
    <property type="protein sequence ID" value="MBB6061835.1"/>
    <property type="molecule type" value="Genomic_DNA"/>
</dbReference>
<keyword evidence="4" id="KW-1185">Reference proteome</keyword>
<dbReference type="GO" id="GO:0016491">
    <property type="term" value="F:oxidoreductase activity"/>
    <property type="evidence" value="ECO:0007669"/>
    <property type="project" value="InterPro"/>
</dbReference>
<dbReference type="Proteomes" id="UP000555828">
    <property type="component" value="Unassembled WGS sequence"/>
</dbReference>
<evidence type="ECO:0000313" key="4">
    <source>
        <dbReference type="Proteomes" id="UP000555828"/>
    </source>
</evidence>
<comment type="caution">
    <text evidence="3">The sequence shown here is derived from an EMBL/GenBank/DDBJ whole genome shotgun (WGS) entry which is preliminary data.</text>
</comment>
<feature type="domain" description="Flavodoxin-like" evidence="2">
    <location>
        <begin position="246"/>
        <end position="383"/>
    </location>
</feature>
<dbReference type="PIRSF" id="PIRSF005243">
    <property type="entry name" value="ROO"/>
    <property type="match status" value="1"/>
</dbReference>
<dbReference type="InterPro" id="IPR045761">
    <property type="entry name" value="ODP_dom"/>
</dbReference>
<dbReference type="GO" id="GO:0046872">
    <property type="term" value="F:metal ion binding"/>
    <property type="evidence" value="ECO:0007669"/>
    <property type="project" value="InterPro"/>
</dbReference>
<dbReference type="Pfam" id="PF00258">
    <property type="entry name" value="Flavodoxin_1"/>
    <property type="match status" value="1"/>
</dbReference>
<dbReference type="InterPro" id="IPR016440">
    <property type="entry name" value="Rubredoxin-O_OxRdtase"/>
</dbReference>
<name>A0A841GIK4_9BACT</name>
<dbReference type="AlphaFoldDB" id="A0A841GIK4"/>
<reference evidence="3 4" key="1">
    <citation type="submission" date="2020-08" db="EMBL/GenBank/DDBJ databases">
        <title>Genomic Encyclopedia of Type Strains, Phase IV (KMG-IV): sequencing the most valuable type-strain genomes for metagenomic binning, comparative biology and taxonomic classification.</title>
        <authorList>
            <person name="Goeker M."/>
        </authorList>
    </citation>
    <scope>NUCLEOTIDE SEQUENCE [LARGE SCALE GENOMIC DNA]</scope>
    <source>
        <strain evidence="3 4">DSM 13481</strain>
    </source>
</reference>
<dbReference type="Gene3D" id="3.40.50.360">
    <property type="match status" value="1"/>
</dbReference>
<dbReference type="SMART" id="SM00849">
    <property type="entry name" value="Lactamase_B"/>
    <property type="match status" value="1"/>
</dbReference>
<dbReference type="RefSeq" id="WP_184618588.1">
    <property type="nucleotide sequence ID" value="NZ_JACHEX010000001.1"/>
</dbReference>
<evidence type="ECO:0000313" key="3">
    <source>
        <dbReference type="EMBL" id="MBB6061835.1"/>
    </source>
</evidence>
<dbReference type="PANTHER" id="PTHR43717">
    <property type="entry name" value="ANAEROBIC NITRIC OXIDE REDUCTASE FLAVORUBREDOXIN"/>
    <property type="match status" value="1"/>
</dbReference>
<dbReference type="PANTHER" id="PTHR43717:SF1">
    <property type="entry name" value="ANAEROBIC NITRIC OXIDE REDUCTASE FLAVORUBREDOXIN"/>
    <property type="match status" value="1"/>
</dbReference>
<dbReference type="SUPFAM" id="SSF52218">
    <property type="entry name" value="Flavoproteins"/>
    <property type="match status" value="1"/>
</dbReference>
<organism evidence="3 4">
    <name type="scientific">Thermosipho japonicus</name>
    <dbReference type="NCBI Taxonomy" id="90323"/>
    <lineage>
        <taxon>Bacteria</taxon>
        <taxon>Thermotogati</taxon>
        <taxon>Thermotogota</taxon>
        <taxon>Thermotogae</taxon>
        <taxon>Thermotogales</taxon>
        <taxon>Fervidobacteriaceae</taxon>
        <taxon>Thermosipho</taxon>
    </lineage>
</organism>
<dbReference type="InterPro" id="IPR008254">
    <property type="entry name" value="Flavodoxin/NO_synth"/>
</dbReference>